<protein>
    <submittedName>
        <fullName evidence="1">Uncharacterized protein</fullName>
    </submittedName>
</protein>
<feature type="non-terminal residue" evidence="1">
    <location>
        <position position="1"/>
    </location>
</feature>
<dbReference type="EMBL" id="VTPC01003749">
    <property type="protein sequence ID" value="KAF2898075.1"/>
    <property type="molecule type" value="Genomic_DNA"/>
</dbReference>
<dbReference type="OrthoDB" id="1470350at2759"/>
<name>A0A8K0DC06_IGNLU</name>
<sequence>QRYAQLEIKSTIIKVLLNFRLHPGKPNDLLVATVVLRSTNGINIKLENRKKNS</sequence>
<evidence type="ECO:0000313" key="2">
    <source>
        <dbReference type="Proteomes" id="UP000801492"/>
    </source>
</evidence>
<evidence type="ECO:0000313" key="1">
    <source>
        <dbReference type="EMBL" id="KAF2898075.1"/>
    </source>
</evidence>
<dbReference type="Proteomes" id="UP000801492">
    <property type="component" value="Unassembled WGS sequence"/>
</dbReference>
<dbReference type="AlphaFoldDB" id="A0A8K0DC06"/>
<gene>
    <name evidence="1" type="ORF">ILUMI_08101</name>
</gene>
<accession>A0A8K0DC06</accession>
<organism evidence="1 2">
    <name type="scientific">Ignelater luminosus</name>
    <name type="common">Cucubano</name>
    <name type="synonym">Pyrophorus luminosus</name>
    <dbReference type="NCBI Taxonomy" id="2038154"/>
    <lineage>
        <taxon>Eukaryota</taxon>
        <taxon>Metazoa</taxon>
        <taxon>Ecdysozoa</taxon>
        <taxon>Arthropoda</taxon>
        <taxon>Hexapoda</taxon>
        <taxon>Insecta</taxon>
        <taxon>Pterygota</taxon>
        <taxon>Neoptera</taxon>
        <taxon>Endopterygota</taxon>
        <taxon>Coleoptera</taxon>
        <taxon>Polyphaga</taxon>
        <taxon>Elateriformia</taxon>
        <taxon>Elateroidea</taxon>
        <taxon>Elateridae</taxon>
        <taxon>Agrypninae</taxon>
        <taxon>Pyrophorini</taxon>
        <taxon>Ignelater</taxon>
    </lineage>
</organism>
<proteinExistence type="predicted"/>
<keyword evidence="2" id="KW-1185">Reference proteome</keyword>
<reference evidence="1" key="1">
    <citation type="submission" date="2019-08" db="EMBL/GenBank/DDBJ databases">
        <title>The genome of the North American firefly Photinus pyralis.</title>
        <authorList>
            <consortium name="Photinus pyralis genome working group"/>
            <person name="Fallon T.R."/>
            <person name="Sander Lower S.E."/>
            <person name="Weng J.-K."/>
        </authorList>
    </citation>
    <scope>NUCLEOTIDE SEQUENCE</scope>
    <source>
        <strain evidence="1">TRF0915ILg1</strain>
        <tissue evidence="1">Whole body</tissue>
    </source>
</reference>
<comment type="caution">
    <text evidence="1">The sequence shown here is derived from an EMBL/GenBank/DDBJ whole genome shotgun (WGS) entry which is preliminary data.</text>
</comment>